<sequence length="255" mass="29329">MEWDIATVFFLAIILALTVFRAKFKGDIGELAVAYMLKDLDKEKYRIIHDIKLKNMGGSTSTTQIDHIVISIYGIFVIETKAYKGKIYGKEKSRTWSQYLYNQKNNFMNPIFQNYAHIRAIESILEDSYPEMTYHSIIAFSGEANIDSIEVTKAKVCKIRYVSEAIKDLSTEEVIGKEDIGRIIEILEKNKSHQTDFVHTREIKKIKKENEEKIKANICPKCGGKLVEREGKYGKFIGCSNFPKCRFVVSQNKKS</sequence>
<dbReference type="Pfam" id="PF01396">
    <property type="entry name" value="Zn_ribbon_Top1"/>
    <property type="match status" value="1"/>
</dbReference>
<dbReference type="Proteomes" id="UP000002294">
    <property type="component" value="Chromosome"/>
</dbReference>
<dbReference type="InterPro" id="IPR013498">
    <property type="entry name" value="Topo_IA_Znf"/>
</dbReference>
<accession>C7RD81</accession>
<dbReference type="eggNOG" id="COG0551">
    <property type="taxonomic scope" value="Bacteria"/>
</dbReference>
<dbReference type="STRING" id="525919.Apre_1118"/>
<dbReference type="OrthoDB" id="9776650at2"/>
<gene>
    <name evidence="2" type="ordered locus">Apre_1118</name>
</gene>
<dbReference type="EMBL" id="CP001708">
    <property type="protein sequence ID" value="ACV29144.1"/>
    <property type="molecule type" value="Genomic_DNA"/>
</dbReference>
<protein>
    <submittedName>
        <fullName evidence="2">NERD domain protein</fullName>
    </submittedName>
</protein>
<dbReference type="AlphaFoldDB" id="C7RD81"/>
<dbReference type="RefSeq" id="WP_015778047.1">
    <property type="nucleotide sequence ID" value="NC_013171.1"/>
</dbReference>
<organism evidence="2 3">
    <name type="scientific">Anaerococcus prevotii (strain ATCC 9321 / DSM 20548 / JCM 6508 / NCTC 11806 / PC1)</name>
    <name type="common">Peptostreptococcus prevotii</name>
    <name type="synonym">Peptococcus prevotii</name>
    <dbReference type="NCBI Taxonomy" id="525919"/>
    <lineage>
        <taxon>Bacteria</taxon>
        <taxon>Bacillati</taxon>
        <taxon>Bacillota</taxon>
        <taxon>Tissierellia</taxon>
        <taxon>Tissierellales</taxon>
        <taxon>Peptoniphilaceae</taxon>
        <taxon>Anaerococcus</taxon>
    </lineage>
</organism>
<reference evidence="2 3" key="1">
    <citation type="journal article" date="2009" name="Stand. Genomic Sci.">
        <title>Complete genome sequence of Anaerococcus prevotii type strain (PC1).</title>
        <authorList>
            <person name="Labutti K."/>
            <person name="Pukall R."/>
            <person name="Steenblock K."/>
            <person name="Glavina Del Rio T."/>
            <person name="Tice H."/>
            <person name="Copeland A."/>
            <person name="Cheng J.F."/>
            <person name="Lucas S."/>
            <person name="Chen F."/>
            <person name="Nolan M."/>
            <person name="Bruce D."/>
            <person name="Goodwin L."/>
            <person name="Pitluck S."/>
            <person name="Ivanova N."/>
            <person name="Mavromatis K."/>
            <person name="Ovchinnikova G."/>
            <person name="Pati A."/>
            <person name="Chen A."/>
            <person name="Palaniappan K."/>
            <person name="Land M."/>
            <person name="Hauser L."/>
            <person name="Chang Y.J."/>
            <person name="Jeffries C.D."/>
            <person name="Chain P."/>
            <person name="Saunders E."/>
            <person name="Brettin T."/>
            <person name="Detter J.C."/>
            <person name="Han C."/>
            <person name="Goker M."/>
            <person name="Bristow J."/>
            <person name="Eisen J.A."/>
            <person name="Markowitz V."/>
            <person name="Hugenholtz P."/>
            <person name="Kyrpides N.C."/>
            <person name="Klenk H.P."/>
            <person name="Lapidus A."/>
        </authorList>
    </citation>
    <scope>NUCLEOTIDE SEQUENCE [LARGE SCALE GENOMIC DNA]</scope>
    <source>
        <strain evidence="3">ATCC 9321 / DSM 20548 / JCM 6508 / NCTC 11806 / PC1</strain>
    </source>
</reference>
<dbReference type="GO" id="GO:0005694">
    <property type="term" value="C:chromosome"/>
    <property type="evidence" value="ECO:0007669"/>
    <property type="project" value="InterPro"/>
</dbReference>
<dbReference type="PROSITE" id="PS50965">
    <property type="entry name" value="NERD"/>
    <property type="match status" value="1"/>
</dbReference>
<evidence type="ECO:0000313" key="2">
    <source>
        <dbReference type="EMBL" id="ACV29144.1"/>
    </source>
</evidence>
<dbReference type="HOGENOM" id="CLU_068011_2_0_9"/>
<dbReference type="Gene3D" id="3.30.65.10">
    <property type="entry name" value="Bacterial Topoisomerase I, domain 1"/>
    <property type="match status" value="1"/>
</dbReference>
<dbReference type="Pfam" id="PF08378">
    <property type="entry name" value="NERD"/>
    <property type="match status" value="1"/>
</dbReference>
<feature type="domain" description="NERD" evidence="1">
    <location>
        <begin position="25"/>
        <end position="144"/>
    </location>
</feature>
<proteinExistence type="predicted"/>
<dbReference type="SUPFAM" id="SSF57783">
    <property type="entry name" value="Zinc beta-ribbon"/>
    <property type="match status" value="1"/>
</dbReference>
<dbReference type="KEGG" id="apr:Apre_1118"/>
<evidence type="ECO:0000313" key="3">
    <source>
        <dbReference type="Proteomes" id="UP000002294"/>
    </source>
</evidence>
<dbReference type="GO" id="GO:0006265">
    <property type="term" value="P:DNA topological change"/>
    <property type="evidence" value="ECO:0007669"/>
    <property type="project" value="InterPro"/>
</dbReference>
<dbReference type="InterPro" id="IPR011528">
    <property type="entry name" value="NERD"/>
</dbReference>
<evidence type="ECO:0000259" key="1">
    <source>
        <dbReference type="PROSITE" id="PS50965"/>
    </source>
</evidence>
<keyword evidence="3" id="KW-1185">Reference proteome</keyword>
<dbReference type="GO" id="GO:0003916">
    <property type="term" value="F:DNA topoisomerase activity"/>
    <property type="evidence" value="ECO:0007669"/>
    <property type="project" value="InterPro"/>
</dbReference>
<name>C7RD81_ANAPD</name>
<dbReference type="GO" id="GO:0003677">
    <property type="term" value="F:DNA binding"/>
    <property type="evidence" value="ECO:0007669"/>
    <property type="project" value="InterPro"/>
</dbReference>